<dbReference type="InterPro" id="IPR042099">
    <property type="entry name" value="ANL_N_sf"/>
</dbReference>
<keyword evidence="4" id="KW-1185">Reference proteome</keyword>
<dbReference type="PANTHER" id="PTHR24096:SF393">
    <property type="entry name" value="LIGASE, PUTATIVE-RELATED"/>
    <property type="match status" value="1"/>
</dbReference>
<dbReference type="InterPro" id="IPR000873">
    <property type="entry name" value="AMP-dep_synth/lig_dom"/>
</dbReference>
<sequence>MAFTFAGPKRKMQECDKILTSKGMLWEMEDAVIRGQKHKVWKNQPPTWRAFFLAKFAEFQDRPFISAPTPEPSDFYAREDFTYAQIRDRSLALAAWMRTALGVVKGSYVGIGGQNSTDWVITYVAIHLLGAVPVIINATWNAEVMGHSLGIAPPMVILASDEIAGVLSPLMPELERKGVGKLYCWQDVGHLPVNARKGVTVIPETKPDPKVVADIVAGRGGGLETLHTDDDGTIFYTSGTTGYPKAVLSSQRAALHNVVSCLIPYGRAILRAGATLQEMGELLTPKAEQSIVLVAIPFFHVSAVEGWLIRIFLSGWKMILMRRWSTKDAINLIKEHNISVIGGVPAIVQSIIQSPLLPKDHVFEGVSYGGAPPPERMPGDVHKLWPTAAILQGYGMTETSAMHTSNALTDYLEYPSSVGPALPIAGLKIVDQKTGKELGPGKPGIVLMRGPNIMTSYLNDEKATAKTIDADGWLDSGDVGYVNEEGFLFIGDRAKDIIIRGGENIASAEVENALFLDSRIAEAAAVPVPDPILGERVGVAVSLAPGATATSEEIIKTVSPRLRYPARPAIVVVSGDLLRKSPAIPTLTDPARNANGKLLKTEIKKIVQAEWKVHQANGTDNAARARL</sequence>
<evidence type="ECO:0000259" key="2">
    <source>
        <dbReference type="Pfam" id="PF13193"/>
    </source>
</evidence>
<dbReference type="EMBL" id="JBBXJM010000001">
    <property type="protein sequence ID" value="KAL1413697.1"/>
    <property type="molecule type" value="Genomic_DNA"/>
</dbReference>
<evidence type="ECO:0000259" key="1">
    <source>
        <dbReference type="Pfam" id="PF00501"/>
    </source>
</evidence>
<evidence type="ECO:0008006" key="5">
    <source>
        <dbReference type="Google" id="ProtNLM"/>
    </source>
</evidence>
<comment type="caution">
    <text evidence="3">The sequence shown here is derived from an EMBL/GenBank/DDBJ whole genome shotgun (WGS) entry which is preliminary data.</text>
</comment>
<dbReference type="Gene3D" id="3.30.300.30">
    <property type="match status" value="1"/>
</dbReference>
<dbReference type="Pfam" id="PF13193">
    <property type="entry name" value="AMP-binding_C"/>
    <property type="match status" value="1"/>
</dbReference>
<dbReference type="RefSeq" id="XP_069213641.1">
    <property type="nucleotide sequence ID" value="XM_069350097.1"/>
</dbReference>
<feature type="domain" description="AMP-dependent synthetase/ligase" evidence="1">
    <location>
        <begin position="76"/>
        <end position="458"/>
    </location>
</feature>
<name>A0ABR3QGB3_9TREE</name>
<proteinExistence type="predicted"/>
<protein>
    <recommendedName>
        <fullName evidence="5">AMP-dependent synthetase/ligase domain-containing protein</fullName>
    </recommendedName>
</protein>
<evidence type="ECO:0000313" key="4">
    <source>
        <dbReference type="Proteomes" id="UP001565368"/>
    </source>
</evidence>
<dbReference type="Gene3D" id="3.40.50.12780">
    <property type="entry name" value="N-terminal domain of ligase-like"/>
    <property type="match status" value="1"/>
</dbReference>
<feature type="domain" description="AMP-binding enzyme C-terminal" evidence="2">
    <location>
        <begin position="509"/>
        <end position="574"/>
    </location>
</feature>
<dbReference type="Proteomes" id="UP001565368">
    <property type="component" value="Unassembled WGS sequence"/>
</dbReference>
<dbReference type="GeneID" id="95982522"/>
<gene>
    <name evidence="3" type="ORF">Q8F55_001479</name>
</gene>
<accession>A0ABR3QGB3</accession>
<dbReference type="InterPro" id="IPR025110">
    <property type="entry name" value="AMP-bd_C"/>
</dbReference>
<dbReference type="PANTHER" id="PTHR24096">
    <property type="entry name" value="LONG-CHAIN-FATTY-ACID--COA LIGASE"/>
    <property type="match status" value="1"/>
</dbReference>
<reference evidence="3 4" key="1">
    <citation type="submission" date="2023-08" db="EMBL/GenBank/DDBJ databases">
        <title>Annotated Genome Sequence of Vanrija albida AlHP1.</title>
        <authorList>
            <person name="Herzog R."/>
        </authorList>
    </citation>
    <scope>NUCLEOTIDE SEQUENCE [LARGE SCALE GENOMIC DNA]</scope>
    <source>
        <strain evidence="3 4">AlHP1</strain>
    </source>
</reference>
<dbReference type="InterPro" id="IPR045851">
    <property type="entry name" value="AMP-bd_C_sf"/>
</dbReference>
<dbReference type="SUPFAM" id="SSF56801">
    <property type="entry name" value="Acetyl-CoA synthetase-like"/>
    <property type="match status" value="1"/>
</dbReference>
<dbReference type="PROSITE" id="PS00455">
    <property type="entry name" value="AMP_BINDING"/>
    <property type="match status" value="1"/>
</dbReference>
<organism evidence="3 4">
    <name type="scientific">Vanrija albida</name>
    <dbReference type="NCBI Taxonomy" id="181172"/>
    <lineage>
        <taxon>Eukaryota</taxon>
        <taxon>Fungi</taxon>
        <taxon>Dikarya</taxon>
        <taxon>Basidiomycota</taxon>
        <taxon>Agaricomycotina</taxon>
        <taxon>Tremellomycetes</taxon>
        <taxon>Trichosporonales</taxon>
        <taxon>Trichosporonaceae</taxon>
        <taxon>Vanrija</taxon>
    </lineage>
</organism>
<evidence type="ECO:0000313" key="3">
    <source>
        <dbReference type="EMBL" id="KAL1413697.1"/>
    </source>
</evidence>
<dbReference type="InterPro" id="IPR020845">
    <property type="entry name" value="AMP-binding_CS"/>
</dbReference>
<dbReference type="Pfam" id="PF00501">
    <property type="entry name" value="AMP-binding"/>
    <property type="match status" value="1"/>
</dbReference>